<feature type="transmembrane region" description="Helical" evidence="1">
    <location>
        <begin position="6"/>
        <end position="22"/>
    </location>
</feature>
<dbReference type="GO" id="GO:0016020">
    <property type="term" value="C:membrane"/>
    <property type="evidence" value="ECO:0007669"/>
    <property type="project" value="InterPro"/>
</dbReference>
<evidence type="ECO:0000313" key="2">
    <source>
        <dbReference type="EMBL" id="XCH33160.1"/>
    </source>
</evidence>
<proteinExistence type="predicted"/>
<feature type="transmembrane region" description="Helical" evidence="1">
    <location>
        <begin position="59"/>
        <end position="79"/>
    </location>
</feature>
<protein>
    <submittedName>
        <fullName evidence="2">SemiSWEET family transporter</fullName>
    </submittedName>
</protein>
<dbReference type="AlphaFoldDB" id="A0AAU8GBL4"/>
<dbReference type="Gene3D" id="1.20.1280.290">
    <property type="match status" value="1"/>
</dbReference>
<name>A0AAU8GBL4_9CHLR</name>
<sequence length="87" mass="9829">MWYLVGAAAAVLTTFGFVPQIIKMRRTRSVKDISLLTLIQFCVGVTIWGVYGWHLKDPVIVAANLVSLIILLSAIAMYFRYRRAALR</sequence>
<reference evidence="2" key="1">
    <citation type="submission" date="2024-06" db="EMBL/GenBank/DDBJ databases">
        <title>A Novel Isolate, Dehalogenimonas sp. Strain 4OHTPN, Dechlorinates Aromatic 4 Hydroxy chlorothalonil by a Novel Reductive Dehalogenase.</title>
        <authorList>
            <person name="Liu G."/>
        </authorList>
    </citation>
    <scope>NUCLEOTIDE SEQUENCE</scope>
    <source>
        <strain evidence="2">4OHTPN</strain>
    </source>
</reference>
<evidence type="ECO:0000256" key="1">
    <source>
        <dbReference type="SAM" id="Phobius"/>
    </source>
</evidence>
<accession>A0AAU8GBL4</accession>
<feature type="transmembrane region" description="Helical" evidence="1">
    <location>
        <begin position="34"/>
        <end position="53"/>
    </location>
</feature>
<dbReference type="Pfam" id="PF03083">
    <property type="entry name" value="MtN3_slv"/>
    <property type="match status" value="1"/>
</dbReference>
<dbReference type="InterPro" id="IPR004316">
    <property type="entry name" value="SWEET_rpt"/>
</dbReference>
<gene>
    <name evidence="2" type="ORF">ABV300_08410</name>
</gene>
<dbReference type="RefSeq" id="WP_353714407.1">
    <property type="nucleotide sequence ID" value="NZ_CP159307.1"/>
</dbReference>
<organism evidence="2">
    <name type="scientific">Dehalogenimonas sp. 4OHTPN</name>
    <dbReference type="NCBI Taxonomy" id="3166643"/>
    <lineage>
        <taxon>Bacteria</taxon>
        <taxon>Bacillati</taxon>
        <taxon>Chloroflexota</taxon>
        <taxon>Dehalococcoidia</taxon>
        <taxon>Dehalococcoidales</taxon>
        <taxon>Dehalococcoidaceae</taxon>
        <taxon>Dehalogenimonas</taxon>
    </lineage>
</organism>
<dbReference type="EMBL" id="CP159307">
    <property type="protein sequence ID" value="XCH33160.1"/>
    <property type="molecule type" value="Genomic_DNA"/>
</dbReference>
<keyword evidence="1" id="KW-1133">Transmembrane helix</keyword>
<keyword evidence="1" id="KW-0812">Transmembrane</keyword>
<keyword evidence="1" id="KW-0472">Membrane</keyword>